<evidence type="ECO:0000313" key="10">
    <source>
        <dbReference type="EMBL" id="OCB85443.1"/>
    </source>
</evidence>
<sequence length="193" mass="21508">MGAAPLLRWNRPDAIASSELRQPVTLSEALATVPRALTALVYQKRSLPLARKFAHSYFLHRELDLRPLIKFRDPKMALARTVSKFQRERPLSRLLKETGRLSNSPVFVVGIYSGSDKLGEGFGSSLKMAEYRAAEDSLHRLYLTRTPIDLLSLPTDTFASQNGSVFDAGEDPDANYVPGDIGELEVIYASKDR</sequence>
<keyword evidence="5" id="KW-0687">Ribonucleoprotein</keyword>
<evidence type="ECO:0000256" key="6">
    <source>
        <dbReference type="ARBA" id="ARBA00024034"/>
    </source>
</evidence>
<accession>A0A9Q5N5Y8</accession>
<evidence type="ECO:0000256" key="1">
    <source>
        <dbReference type="ARBA" id="ARBA00004173"/>
    </source>
</evidence>
<keyword evidence="4" id="KW-0496">Mitochondrion</keyword>
<dbReference type="GO" id="GO:0004525">
    <property type="term" value="F:ribonuclease III activity"/>
    <property type="evidence" value="ECO:0007669"/>
    <property type="project" value="InterPro"/>
</dbReference>
<dbReference type="PROSITE" id="PS50137">
    <property type="entry name" value="DS_RBD"/>
    <property type="match status" value="1"/>
</dbReference>
<protein>
    <recommendedName>
        <fullName evidence="7">Large ribosomal subunit protein mL44</fullName>
    </recommendedName>
</protein>
<proteinExistence type="inferred from homology"/>
<dbReference type="SUPFAM" id="SSF54768">
    <property type="entry name" value="dsRNA-binding domain-like"/>
    <property type="match status" value="1"/>
</dbReference>
<dbReference type="GO" id="GO:0003725">
    <property type="term" value="F:double-stranded RNA binding"/>
    <property type="evidence" value="ECO:0007669"/>
    <property type="project" value="InterPro"/>
</dbReference>
<feature type="domain" description="DRBM" evidence="9">
    <location>
        <begin position="73"/>
        <end position="143"/>
    </location>
</feature>
<keyword evidence="11" id="KW-1185">Reference proteome</keyword>
<dbReference type="Gene3D" id="3.30.160.20">
    <property type="match status" value="1"/>
</dbReference>
<evidence type="ECO:0000256" key="3">
    <source>
        <dbReference type="ARBA" id="ARBA00022980"/>
    </source>
</evidence>
<keyword evidence="2 8" id="KW-0694">RNA-binding</keyword>
<dbReference type="InterPro" id="IPR044443">
    <property type="entry name" value="Ribosomal_mL44_DSRM_fung"/>
</dbReference>
<reference evidence="10" key="1">
    <citation type="submission" date="2016-06" db="EMBL/GenBank/DDBJ databases">
        <title>Draft Genome sequence of the fungus Inonotus baumii.</title>
        <authorList>
            <person name="Zhu H."/>
            <person name="Lin W."/>
        </authorList>
    </citation>
    <scope>NUCLEOTIDE SEQUENCE</scope>
    <source>
        <strain evidence="10">821</strain>
    </source>
</reference>
<dbReference type="InterPro" id="IPR044444">
    <property type="entry name" value="Ribosomal_mL44_DSRM_metazoa"/>
</dbReference>
<dbReference type="InterPro" id="IPR014720">
    <property type="entry name" value="dsRBD_dom"/>
</dbReference>
<comment type="caution">
    <text evidence="10">The sequence shown here is derived from an EMBL/GenBank/DDBJ whole genome shotgun (WGS) entry which is preliminary data.</text>
</comment>
<dbReference type="SMART" id="SM00358">
    <property type="entry name" value="DSRM"/>
    <property type="match status" value="1"/>
</dbReference>
<evidence type="ECO:0000259" key="9">
    <source>
        <dbReference type="PROSITE" id="PS50137"/>
    </source>
</evidence>
<dbReference type="GO" id="GO:0006396">
    <property type="term" value="P:RNA processing"/>
    <property type="evidence" value="ECO:0007669"/>
    <property type="project" value="InterPro"/>
</dbReference>
<dbReference type="GO" id="GO:0005739">
    <property type="term" value="C:mitochondrion"/>
    <property type="evidence" value="ECO:0007669"/>
    <property type="project" value="TreeGrafter"/>
</dbReference>
<dbReference type="AlphaFoldDB" id="A0A9Q5N5Y8"/>
<evidence type="ECO:0000256" key="4">
    <source>
        <dbReference type="ARBA" id="ARBA00023128"/>
    </source>
</evidence>
<name>A0A9Q5N5Y8_SANBA</name>
<organism evidence="10 11">
    <name type="scientific">Sanghuangporus baumii</name>
    <name type="common">Phellinus baumii</name>
    <dbReference type="NCBI Taxonomy" id="108892"/>
    <lineage>
        <taxon>Eukaryota</taxon>
        <taxon>Fungi</taxon>
        <taxon>Dikarya</taxon>
        <taxon>Basidiomycota</taxon>
        <taxon>Agaricomycotina</taxon>
        <taxon>Agaricomycetes</taxon>
        <taxon>Hymenochaetales</taxon>
        <taxon>Hymenochaetaceae</taxon>
        <taxon>Sanghuangporus</taxon>
    </lineage>
</organism>
<evidence type="ECO:0000256" key="5">
    <source>
        <dbReference type="ARBA" id="ARBA00023274"/>
    </source>
</evidence>
<dbReference type="InterPro" id="IPR036389">
    <property type="entry name" value="RNase_III_sf"/>
</dbReference>
<gene>
    <name evidence="10" type="ORF">A7U60_g7452</name>
</gene>
<evidence type="ECO:0000256" key="7">
    <source>
        <dbReference type="ARBA" id="ARBA00035187"/>
    </source>
</evidence>
<dbReference type="EMBL" id="LNZH02000209">
    <property type="protein sequence ID" value="OCB85443.1"/>
    <property type="molecule type" value="Genomic_DNA"/>
</dbReference>
<evidence type="ECO:0000256" key="2">
    <source>
        <dbReference type="ARBA" id="ARBA00022884"/>
    </source>
</evidence>
<comment type="subcellular location">
    <subcellularLocation>
        <location evidence="1">Mitochondrion</location>
    </subcellularLocation>
</comment>
<dbReference type="Proteomes" id="UP000757232">
    <property type="component" value="Unassembled WGS sequence"/>
</dbReference>
<evidence type="ECO:0000313" key="11">
    <source>
        <dbReference type="Proteomes" id="UP000757232"/>
    </source>
</evidence>
<keyword evidence="3" id="KW-0689">Ribosomal protein</keyword>
<dbReference type="PANTHER" id="PTHR11207:SF32">
    <property type="entry name" value="LARGE RIBOSOMAL SUBUNIT PROTEIN ML44"/>
    <property type="match status" value="1"/>
</dbReference>
<comment type="similarity">
    <text evidence="6">Belongs to the ribonuclease III family. Mitochondrion-specific ribosomal protein mL44 subfamily.</text>
</comment>
<dbReference type="Pfam" id="PF22892">
    <property type="entry name" value="DSRM_MRPL44"/>
    <property type="match status" value="1"/>
</dbReference>
<dbReference type="OrthoDB" id="67027at2759"/>
<dbReference type="CDD" id="cd19873">
    <property type="entry name" value="DSRM_MRPL3_like"/>
    <property type="match status" value="1"/>
</dbReference>
<evidence type="ECO:0000256" key="8">
    <source>
        <dbReference type="PROSITE-ProRule" id="PRU00266"/>
    </source>
</evidence>
<dbReference type="GO" id="GO:0003735">
    <property type="term" value="F:structural constituent of ribosome"/>
    <property type="evidence" value="ECO:0007669"/>
    <property type="project" value="TreeGrafter"/>
</dbReference>
<dbReference type="Gene3D" id="1.10.1520.10">
    <property type="entry name" value="Ribonuclease III domain"/>
    <property type="match status" value="1"/>
</dbReference>
<dbReference type="PANTHER" id="PTHR11207">
    <property type="entry name" value="RIBONUCLEASE III"/>
    <property type="match status" value="1"/>
</dbReference>